<dbReference type="GO" id="GO:0006366">
    <property type="term" value="P:transcription by RNA polymerase II"/>
    <property type="evidence" value="ECO:0007669"/>
    <property type="project" value="InterPro"/>
</dbReference>
<dbReference type="EMBL" id="VCGU01000458">
    <property type="protein sequence ID" value="TRY63019.1"/>
    <property type="molecule type" value="Genomic_DNA"/>
</dbReference>
<evidence type="ECO:0000313" key="2">
    <source>
        <dbReference type="EMBL" id="TRY63019.1"/>
    </source>
</evidence>
<organism evidence="2 3">
    <name type="scientific">Tigriopus californicus</name>
    <name type="common">Marine copepod</name>
    <dbReference type="NCBI Taxonomy" id="6832"/>
    <lineage>
        <taxon>Eukaryota</taxon>
        <taxon>Metazoa</taxon>
        <taxon>Ecdysozoa</taxon>
        <taxon>Arthropoda</taxon>
        <taxon>Crustacea</taxon>
        <taxon>Multicrustacea</taxon>
        <taxon>Hexanauplia</taxon>
        <taxon>Copepoda</taxon>
        <taxon>Harpacticoida</taxon>
        <taxon>Harpacticidae</taxon>
        <taxon>Tigriopus</taxon>
    </lineage>
</organism>
<feature type="compositionally biased region" description="Acidic residues" evidence="1">
    <location>
        <begin position="125"/>
        <end position="141"/>
    </location>
</feature>
<feature type="region of interest" description="Disordered" evidence="1">
    <location>
        <begin position="52"/>
        <end position="141"/>
    </location>
</feature>
<dbReference type="GO" id="GO:0006384">
    <property type="term" value="P:transcription initiation at RNA polymerase III promoter"/>
    <property type="evidence" value="ECO:0007669"/>
    <property type="project" value="InterPro"/>
</dbReference>
<feature type="compositionally biased region" description="Polar residues" evidence="1">
    <location>
        <begin position="84"/>
        <end position="102"/>
    </location>
</feature>
<keyword evidence="3" id="KW-1185">Reference proteome</keyword>
<dbReference type="Proteomes" id="UP000318571">
    <property type="component" value="Chromosome 10"/>
</dbReference>
<dbReference type="AlphaFoldDB" id="A0A553NCC5"/>
<accession>A0A553NCC5</accession>
<reference evidence="2 3" key="1">
    <citation type="journal article" date="2018" name="Nat. Ecol. Evol.">
        <title>Genomic signatures of mitonuclear coevolution across populations of Tigriopus californicus.</title>
        <authorList>
            <person name="Barreto F.S."/>
            <person name="Watson E.T."/>
            <person name="Lima T.G."/>
            <person name="Willett C.S."/>
            <person name="Edmands S."/>
            <person name="Li W."/>
            <person name="Burton R.S."/>
        </authorList>
    </citation>
    <scope>NUCLEOTIDE SEQUENCE [LARGE SCALE GENOMIC DNA]</scope>
    <source>
        <strain evidence="2 3">San Diego</strain>
    </source>
</reference>
<proteinExistence type="predicted"/>
<protein>
    <submittedName>
        <fullName evidence="2">Uncharacterized protein</fullName>
    </submittedName>
</protein>
<sequence>MTSTAALKPAIDKVLVEKRALKIEEKALNETLAKLKAQLTQLQVEALEIRARARQQKQEPASEYNLDERLHHRGHSRSTRQRDFSSGPTSSTATQNPENINEQELELAVVDPQAILQKMMAGQFEMEDDFEEEEEDDDDDP</sequence>
<comment type="caution">
    <text evidence="2">The sequence shown here is derived from an EMBL/GenBank/DDBJ whole genome shotgun (WGS) entry which is preliminary data.</text>
</comment>
<gene>
    <name evidence="2" type="ORF">TCAL_00791</name>
</gene>
<dbReference type="Pfam" id="PF15497">
    <property type="entry name" value="SNAPC5"/>
    <property type="match status" value="1"/>
</dbReference>
<evidence type="ECO:0000313" key="3">
    <source>
        <dbReference type="Proteomes" id="UP000318571"/>
    </source>
</evidence>
<dbReference type="InterPro" id="IPR029138">
    <property type="entry name" value="SNAPC5"/>
</dbReference>
<name>A0A553NCC5_TIGCA</name>
<dbReference type="GO" id="GO:0005634">
    <property type="term" value="C:nucleus"/>
    <property type="evidence" value="ECO:0007669"/>
    <property type="project" value="InterPro"/>
</dbReference>
<evidence type="ECO:0000256" key="1">
    <source>
        <dbReference type="SAM" id="MobiDB-lite"/>
    </source>
</evidence>